<dbReference type="Proteomes" id="UP001319104">
    <property type="component" value="Unassembled WGS sequence"/>
</dbReference>
<keyword evidence="2" id="KW-1185">Reference proteome</keyword>
<evidence type="ECO:0000313" key="1">
    <source>
        <dbReference type="EMBL" id="MBS9523161.1"/>
    </source>
</evidence>
<dbReference type="EMBL" id="JAHCMY010000001">
    <property type="protein sequence ID" value="MBS9523161.1"/>
    <property type="molecule type" value="Genomic_DNA"/>
</dbReference>
<name>A0AAP2G3M2_9BACT</name>
<evidence type="ECO:0000313" key="2">
    <source>
        <dbReference type="Proteomes" id="UP001319104"/>
    </source>
</evidence>
<protein>
    <submittedName>
        <fullName evidence="1">Uncharacterized protein</fullName>
    </submittedName>
</protein>
<organism evidence="1 2">
    <name type="scientific">Litoribacter ruber</name>
    <dbReference type="NCBI Taxonomy" id="702568"/>
    <lineage>
        <taxon>Bacteria</taxon>
        <taxon>Pseudomonadati</taxon>
        <taxon>Bacteroidota</taxon>
        <taxon>Cytophagia</taxon>
        <taxon>Cytophagales</taxon>
        <taxon>Cyclobacteriaceae</taxon>
        <taxon>Litoribacter</taxon>
    </lineage>
</organism>
<reference evidence="1 2" key="1">
    <citation type="submission" date="2021-05" db="EMBL/GenBank/DDBJ databases">
        <authorList>
            <person name="Zhang Z.D."/>
            <person name="Osman G."/>
        </authorList>
    </citation>
    <scope>NUCLEOTIDE SEQUENCE [LARGE SCALE GENOMIC DNA]</scope>
    <source>
        <strain evidence="1 2">KCTC 32217</strain>
    </source>
</reference>
<accession>A0AAP2G3M2</accession>
<dbReference type="RefSeq" id="WP_213944025.1">
    <property type="nucleotide sequence ID" value="NZ_JAHCMY010000001.1"/>
</dbReference>
<proteinExistence type="predicted"/>
<comment type="caution">
    <text evidence="1">The sequence shown here is derived from an EMBL/GenBank/DDBJ whole genome shotgun (WGS) entry which is preliminary data.</text>
</comment>
<gene>
    <name evidence="1" type="ORF">KI659_03935</name>
</gene>
<sequence length="186" mass="21056">MDELNLSSLSLFITEEMVIIPEELQKISLSQKFKNNDALIPHQKELVQENGNVAEIQIEDILAQVKGQFQKGIVVIHEGHELESSLQEFLLKILGAVNCSLKDIALIGADNIENMPESCIDVLNPNKIIVFGLIHHPIFEHKKSKYIITQPSFEILFADDLKDISENVALKKQLWTSLQSLFQINK</sequence>
<dbReference type="AlphaFoldDB" id="A0AAP2G3M2"/>